<sequence>MTTDFLRPRSTEVASATPTSTPGASPGKSGLNRNIAIVVFAVLLTTVIVVVLCIHRRRLKKAEADIERGYEDESGFHSIPLHWLQGPGVNRTPSSPTPNA</sequence>
<keyword evidence="2" id="KW-1133">Transmembrane helix</keyword>
<keyword evidence="2" id="KW-0812">Transmembrane</keyword>
<accession>A0A6A6QES3</accession>
<evidence type="ECO:0000256" key="2">
    <source>
        <dbReference type="SAM" id="Phobius"/>
    </source>
</evidence>
<protein>
    <submittedName>
        <fullName evidence="3">Uncharacterized protein</fullName>
    </submittedName>
</protein>
<name>A0A6A6QES3_9PEZI</name>
<gene>
    <name evidence="3" type="ORF">BU16DRAFT_543925</name>
</gene>
<keyword evidence="4" id="KW-1185">Reference proteome</keyword>
<feature type="region of interest" description="Disordered" evidence="1">
    <location>
        <begin position="1"/>
        <end position="30"/>
    </location>
</feature>
<feature type="compositionally biased region" description="Polar residues" evidence="1">
    <location>
        <begin position="12"/>
        <end position="23"/>
    </location>
</feature>
<evidence type="ECO:0000313" key="3">
    <source>
        <dbReference type="EMBL" id="KAF2490619.1"/>
    </source>
</evidence>
<dbReference type="OrthoDB" id="10550492at2759"/>
<proteinExistence type="predicted"/>
<reference evidence="3" key="1">
    <citation type="journal article" date="2020" name="Stud. Mycol.">
        <title>101 Dothideomycetes genomes: a test case for predicting lifestyles and emergence of pathogens.</title>
        <authorList>
            <person name="Haridas S."/>
            <person name="Albert R."/>
            <person name="Binder M."/>
            <person name="Bloem J."/>
            <person name="Labutti K."/>
            <person name="Salamov A."/>
            <person name="Andreopoulos B."/>
            <person name="Baker S."/>
            <person name="Barry K."/>
            <person name="Bills G."/>
            <person name="Bluhm B."/>
            <person name="Cannon C."/>
            <person name="Castanera R."/>
            <person name="Culley D."/>
            <person name="Daum C."/>
            <person name="Ezra D."/>
            <person name="Gonzalez J."/>
            <person name="Henrissat B."/>
            <person name="Kuo A."/>
            <person name="Liang C."/>
            <person name="Lipzen A."/>
            <person name="Lutzoni F."/>
            <person name="Magnuson J."/>
            <person name="Mondo S."/>
            <person name="Nolan M."/>
            <person name="Ohm R."/>
            <person name="Pangilinan J."/>
            <person name="Park H.-J."/>
            <person name="Ramirez L."/>
            <person name="Alfaro M."/>
            <person name="Sun H."/>
            <person name="Tritt A."/>
            <person name="Yoshinaga Y."/>
            <person name="Zwiers L.-H."/>
            <person name="Turgeon B."/>
            <person name="Goodwin S."/>
            <person name="Spatafora J."/>
            <person name="Crous P."/>
            <person name="Grigoriev I."/>
        </authorList>
    </citation>
    <scope>NUCLEOTIDE SEQUENCE</scope>
    <source>
        <strain evidence="3">CBS 269.34</strain>
    </source>
</reference>
<evidence type="ECO:0000313" key="4">
    <source>
        <dbReference type="Proteomes" id="UP000799750"/>
    </source>
</evidence>
<organism evidence="3 4">
    <name type="scientific">Lophium mytilinum</name>
    <dbReference type="NCBI Taxonomy" id="390894"/>
    <lineage>
        <taxon>Eukaryota</taxon>
        <taxon>Fungi</taxon>
        <taxon>Dikarya</taxon>
        <taxon>Ascomycota</taxon>
        <taxon>Pezizomycotina</taxon>
        <taxon>Dothideomycetes</taxon>
        <taxon>Pleosporomycetidae</taxon>
        <taxon>Mytilinidiales</taxon>
        <taxon>Mytilinidiaceae</taxon>
        <taxon>Lophium</taxon>
    </lineage>
</organism>
<dbReference type="EMBL" id="MU004197">
    <property type="protein sequence ID" value="KAF2490619.1"/>
    <property type="molecule type" value="Genomic_DNA"/>
</dbReference>
<feature type="compositionally biased region" description="Basic and acidic residues" evidence="1">
    <location>
        <begin position="1"/>
        <end position="10"/>
    </location>
</feature>
<dbReference type="AlphaFoldDB" id="A0A6A6QES3"/>
<dbReference type="Proteomes" id="UP000799750">
    <property type="component" value="Unassembled WGS sequence"/>
</dbReference>
<feature type="transmembrane region" description="Helical" evidence="2">
    <location>
        <begin position="35"/>
        <end position="54"/>
    </location>
</feature>
<keyword evidence="2" id="KW-0472">Membrane</keyword>
<evidence type="ECO:0000256" key="1">
    <source>
        <dbReference type="SAM" id="MobiDB-lite"/>
    </source>
</evidence>